<dbReference type="Pfam" id="PF24821">
    <property type="entry name" value="DUF7711"/>
    <property type="match status" value="1"/>
</dbReference>
<evidence type="ECO:0000313" key="3">
    <source>
        <dbReference type="Proteomes" id="UP000734823"/>
    </source>
</evidence>
<name>A0ABR7LBA7_9PSEU</name>
<sequence>MKRVRALHHLRTVAETCADMATRPQSIFPLRVRELWAAGEILEPVDELDAVTIALVVDLPVDDVAWLTEPSGAQHWANAAKLQTAPVTVRWRSARAPVWNHVLRRPALVWDVDNGIAEATLDAIGDGHTAAVRLDEPSADLMGRRLADDLAVSLRALGSRTVHYADRRWKPGKLEPVADALWRASEGYLDLLKAIDYP</sequence>
<dbReference type="EMBL" id="JABVED010000013">
    <property type="protein sequence ID" value="MBC6449853.1"/>
    <property type="molecule type" value="Genomic_DNA"/>
</dbReference>
<comment type="caution">
    <text evidence="2">The sequence shown here is derived from an EMBL/GenBank/DDBJ whole genome shotgun (WGS) entry which is preliminary data.</text>
</comment>
<dbReference type="RefSeq" id="WP_187222906.1">
    <property type="nucleotide sequence ID" value="NZ_JABVED010000013.1"/>
</dbReference>
<dbReference type="InterPro" id="IPR056128">
    <property type="entry name" value="DUF7711"/>
</dbReference>
<evidence type="ECO:0000313" key="2">
    <source>
        <dbReference type="EMBL" id="MBC6449853.1"/>
    </source>
</evidence>
<accession>A0ABR7LBA7</accession>
<reference evidence="2 3" key="1">
    <citation type="submission" date="2020-06" db="EMBL/GenBank/DDBJ databases">
        <title>Actinokineospora xiongansis sp. nov., isolated from soil of Baiyangdian.</title>
        <authorList>
            <person name="Zhang X."/>
        </authorList>
    </citation>
    <scope>NUCLEOTIDE SEQUENCE [LARGE SCALE GENOMIC DNA]</scope>
    <source>
        <strain evidence="2 3">HBU206404</strain>
    </source>
</reference>
<dbReference type="Proteomes" id="UP000734823">
    <property type="component" value="Unassembled WGS sequence"/>
</dbReference>
<proteinExistence type="predicted"/>
<gene>
    <name evidence="2" type="ORF">GPZ80_22080</name>
</gene>
<feature type="domain" description="DUF7711" evidence="1">
    <location>
        <begin position="1"/>
        <end position="195"/>
    </location>
</feature>
<organism evidence="2 3">
    <name type="scientific">Actinokineospora xionganensis</name>
    <dbReference type="NCBI Taxonomy" id="2684470"/>
    <lineage>
        <taxon>Bacteria</taxon>
        <taxon>Bacillati</taxon>
        <taxon>Actinomycetota</taxon>
        <taxon>Actinomycetes</taxon>
        <taxon>Pseudonocardiales</taxon>
        <taxon>Pseudonocardiaceae</taxon>
        <taxon>Actinokineospora</taxon>
    </lineage>
</organism>
<protein>
    <recommendedName>
        <fullName evidence="1">DUF7711 domain-containing protein</fullName>
    </recommendedName>
</protein>
<keyword evidence="3" id="KW-1185">Reference proteome</keyword>
<evidence type="ECO:0000259" key="1">
    <source>
        <dbReference type="Pfam" id="PF24821"/>
    </source>
</evidence>